<keyword evidence="6" id="KW-0496">Mitochondrion</keyword>
<feature type="region of interest" description="Disordered" evidence="7">
    <location>
        <begin position="30"/>
        <end position="82"/>
    </location>
</feature>
<dbReference type="InterPro" id="IPR019756">
    <property type="entry name" value="Pept_S26A_signal_pept_1_Ser-AS"/>
</dbReference>
<dbReference type="CDD" id="cd06530">
    <property type="entry name" value="S26_SPase_I"/>
    <property type="match status" value="1"/>
</dbReference>
<evidence type="ECO:0000256" key="2">
    <source>
        <dbReference type="ARBA" id="ARBA00009370"/>
    </source>
</evidence>
<dbReference type="GO" id="GO:0009003">
    <property type="term" value="F:signal peptidase activity"/>
    <property type="evidence" value="ECO:0007669"/>
    <property type="project" value="UniProtKB-EC"/>
</dbReference>
<feature type="active site" evidence="5">
    <location>
        <position position="179"/>
    </location>
</feature>
<evidence type="ECO:0000256" key="5">
    <source>
        <dbReference type="PIRSR" id="PIRSR600223-1"/>
    </source>
</evidence>
<evidence type="ECO:0000256" key="8">
    <source>
        <dbReference type="SAM" id="SignalP"/>
    </source>
</evidence>
<dbReference type="InterPro" id="IPR000223">
    <property type="entry name" value="Pept_S26A_signal_pept_1"/>
</dbReference>
<keyword evidence="6" id="KW-0472">Membrane</keyword>
<dbReference type="PRINTS" id="PR00727">
    <property type="entry name" value="LEADERPTASE"/>
</dbReference>
<feature type="compositionally biased region" description="Low complexity" evidence="7">
    <location>
        <begin position="38"/>
        <end position="48"/>
    </location>
</feature>
<dbReference type="EC" id="3.4.21.-" evidence="6"/>
<dbReference type="PROSITE" id="PS00501">
    <property type="entry name" value="SPASE_I_1"/>
    <property type="match status" value="1"/>
</dbReference>
<dbReference type="Gene3D" id="2.10.109.10">
    <property type="entry name" value="Umud Fragment, subunit A"/>
    <property type="match status" value="1"/>
</dbReference>
<evidence type="ECO:0000256" key="7">
    <source>
        <dbReference type="SAM" id="MobiDB-lite"/>
    </source>
</evidence>
<evidence type="ECO:0000256" key="1">
    <source>
        <dbReference type="ARBA" id="ARBA00000677"/>
    </source>
</evidence>
<dbReference type="GO" id="GO:0005743">
    <property type="term" value="C:mitochondrial inner membrane"/>
    <property type="evidence" value="ECO:0007669"/>
    <property type="project" value="UniProtKB-SubCell"/>
</dbReference>
<keyword evidence="3 6" id="KW-0645">Protease</keyword>
<feature type="active site" evidence="5">
    <location>
        <position position="129"/>
    </location>
</feature>
<feature type="signal peptide" evidence="8">
    <location>
        <begin position="1"/>
        <end position="21"/>
    </location>
</feature>
<feature type="domain" description="Peptidase S26" evidence="9">
    <location>
        <begin position="104"/>
        <end position="260"/>
    </location>
</feature>
<sequence>MFRVSVFSLLGFLALLSSVRGFSLPSRTSINLKKNTPGSSSSGNGNFNRPSLKLNALGTNDADEDDNEKRGEKSAAGNGAESSNPLAGLINWAQSEEGKEDLRIYGTSLAVALVLRTFVVEPRWIPSLSMYPTFDIGDQLAVDKLSKVARPYQRRDVVVFTPPDAFSIFSDRRGEALIKRVVAVAGDVVEIKDGGHLFINGEKQEEKYTNEDALYEWGPQTVPKGCVLVLGDNRNHSLDGHVWGFLPTENIIGRAVFKYWPPWRAGGIAVE</sequence>
<dbReference type="InterPro" id="IPR019758">
    <property type="entry name" value="Pept_S26A_signal_pept_1_CS"/>
</dbReference>
<evidence type="ECO:0000256" key="3">
    <source>
        <dbReference type="ARBA" id="ARBA00022670"/>
    </source>
</evidence>
<comment type="catalytic activity">
    <reaction evidence="1">
        <text>Cleavage of hydrophobic, N-terminal signal or leader sequences from secreted and periplasmic proteins.</text>
        <dbReference type="EC" id="3.4.21.89"/>
    </reaction>
</comment>
<keyword evidence="6" id="KW-0999">Mitochondrion inner membrane</keyword>
<evidence type="ECO:0000256" key="4">
    <source>
        <dbReference type="ARBA" id="ARBA00022801"/>
    </source>
</evidence>
<dbReference type="GO" id="GO:0006465">
    <property type="term" value="P:signal peptide processing"/>
    <property type="evidence" value="ECO:0007669"/>
    <property type="project" value="InterPro"/>
</dbReference>
<keyword evidence="8" id="KW-0732">Signal</keyword>
<feature type="chain" id="PRO_5030159659" description="Mitochondrial inner membrane protease subunit" evidence="8">
    <location>
        <begin position="22"/>
        <end position="271"/>
    </location>
</feature>
<reference evidence="10" key="1">
    <citation type="submission" date="2021-01" db="EMBL/GenBank/DDBJ databases">
        <authorList>
            <person name="Corre E."/>
            <person name="Pelletier E."/>
            <person name="Niang G."/>
            <person name="Scheremetjew M."/>
            <person name="Finn R."/>
            <person name="Kale V."/>
            <person name="Holt S."/>
            <person name="Cochrane G."/>
            <person name="Meng A."/>
            <person name="Brown T."/>
            <person name="Cohen L."/>
        </authorList>
    </citation>
    <scope>NUCLEOTIDE SEQUENCE</scope>
    <source>
        <strain evidence="10">CCMP3107</strain>
    </source>
</reference>
<evidence type="ECO:0000313" key="10">
    <source>
        <dbReference type="EMBL" id="CAE0625615.1"/>
    </source>
</evidence>
<dbReference type="PROSITE" id="PS00761">
    <property type="entry name" value="SPASE_I_3"/>
    <property type="match status" value="1"/>
</dbReference>
<dbReference type="SUPFAM" id="SSF51306">
    <property type="entry name" value="LexA/Signal peptidase"/>
    <property type="match status" value="1"/>
</dbReference>
<name>A0A6T5N089_HETAK</name>
<dbReference type="PANTHER" id="PTHR43390:SF1">
    <property type="entry name" value="CHLOROPLAST PROCESSING PEPTIDASE"/>
    <property type="match status" value="1"/>
</dbReference>
<gene>
    <name evidence="10" type="ORF">HAKA00212_LOCUS4284</name>
</gene>
<dbReference type="PANTHER" id="PTHR43390">
    <property type="entry name" value="SIGNAL PEPTIDASE I"/>
    <property type="match status" value="1"/>
</dbReference>
<proteinExistence type="inferred from homology"/>
<dbReference type="InterPro" id="IPR036286">
    <property type="entry name" value="LexA/Signal_pep-like_sf"/>
</dbReference>
<dbReference type="EMBL" id="HBIU01010220">
    <property type="protein sequence ID" value="CAE0625615.1"/>
    <property type="molecule type" value="Transcribed_RNA"/>
</dbReference>
<dbReference type="AlphaFoldDB" id="A0A6T5N089"/>
<evidence type="ECO:0000256" key="6">
    <source>
        <dbReference type="RuleBase" id="RU362041"/>
    </source>
</evidence>
<dbReference type="InterPro" id="IPR019533">
    <property type="entry name" value="Peptidase_S26"/>
</dbReference>
<protein>
    <recommendedName>
        <fullName evidence="6">Mitochondrial inner membrane protease subunit</fullName>
        <ecNumber evidence="6">3.4.21.-</ecNumber>
    </recommendedName>
</protein>
<dbReference type="GO" id="GO:0004252">
    <property type="term" value="F:serine-type endopeptidase activity"/>
    <property type="evidence" value="ECO:0007669"/>
    <property type="project" value="InterPro"/>
</dbReference>
<comment type="similarity">
    <text evidence="2 6">Belongs to the peptidase S26 family.</text>
</comment>
<dbReference type="Pfam" id="PF10502">
    <property type="entry name" value="Peptidase_S26"/>
    <property type="match status" value="1"/>
</dbReference>
<organism evidence="10">
    <name type="scientific">Heterosigma akashiwo</name>
    <name type="common">Chromophytic alga</name>
    <name type="synonym">Heterosigma carterae</name>
    <dbReference type="NCBI Taxonomy" id="2829"/>
    <lineage>
        <taxon>Eukaryota</taxon>
        <taxon>Sar</taxon>
        <taxon>Stramenopiles</taxon>
        <taxon>Ochrophyta</taxon>
        <taxon>Raphidophyceae</taxon>
        <taxon>Chattonellales</taxon>
        <taxon>Chattonellaceae</taxon>
        <taxon>Heterosigma</taxon>
    </lineage>
</organism>
<evidence type="ECO:0000259" key="9">
    <source>
        <dbReference type="Pfam" id="PF10502"/>
    </source>
</evidence>
<dbReference type="NCBIfam" id="TIGR02227">
    <property type="entry name" value="sigpep_I_bact"/>
    <property type="match status" value="1"/>
</dbReference>
<keyword evidence="4 6" id="KW-0378">Hydrolase</keyword>
<accession>A0A6T5N089</accession>
<comment type="subcellular location">
    <subcellularLocation>
        <location evidence="6">Mitochondrion inner membrane</location>
    </subcellularLocation>
</comment>